<dbReference type="PANTHER" id="PTHR33279:SF6">
    <property type="entry name" value="SULFUR CARRIER PROTEIN YEDF-RELATED"/>
    <property type="match status" value="1"/>
</dbReference>
<evidence type="ECO:0000256" key="1">
    <source>
        <dbReference type="ARBA" id="ARBA00008984"/>
    </source>
</evidence>
<sequence length="83" mass="9255">MNTHLVDVRNTSCPTHIKFLVAKLRELAPGETVELLTGDPTVLDDVRTWLQRTGHEFLGSTRGEEGIRIFVAKKQDPQSQPAS</sequence>
<keyword evidence="4" id="KW-1185">Reference proteome</keyword>
<name>A0ABV4TXI7_9GAMM</name>
<evidence type="ECO:0000313" key="4">
    <source>
        <dbReference type="Proteomes" id="UP001575181"/>
    </source>
</evidence>
<proteinExistence type="inferred from homology"/>
<dbReference type="CDD" id="cd00291">
    <property type="entry name" value="SirA_YedF_YeeD"/>
    <property type="match status" value="1"/>
</dbReference>
<evidence type="ECO:0000259" key="2">
    <source>
        <dbReference type="Pfam" id="PF01206"/>
    </source>
</evidence>
<dbReference type="InterPro" id="IPR036868">
    <property type="entry name" value="TusA-like_sf"/>
</dbReference>
<organism evidence="3 4">
    <name type="scientific">Thiohalorhabdus methylotrophus</name>
    <dbReference type="NCBI Taxonomy" id="3242694"/>
    <lineage>
        <taxon>Bacteria</taxon>
        <taxon>Pseudomonadati</taxon>
        <taxon>Pseudomonadota</taxon>
        <taxon>Gammaproteobacteria</taxon>
        <taxon>Thiohalorhabdales</taxon>
        <taxon>Thiohalorhabdaceae</taxon>
        <taxon>Thiohalorhabdus</taxon>
    </lineage>
</organism>
<gene>
    <name evidence="3" type="ORF">ACERLL_10510</name>
</gene>
<dbReference type="InterPro" id="IPR001455">
    <property type="entry name" value="TusA-like"/>
</dbReference>
<dbReference type="EMBL" id="JBGUAW010000006">
    <property type="protein sequence ID" value="MFA9461258.1"/>
    <property type="molecule type" value="Genomic_DNA"/>
</dbReference>
<reference evidence="3 4" key="1">
    <citation type="submission" date="2024-08" db="EMBL/GenBank/DDBJ databases">
        <title>Whole-genome sequencing of halo(alkali)philic microorganisms from hypersaline lakes.</title>
        <authorList>
            <person name="Sorokin D.Y."/>
            <person name="Merkel A.Y."/>
            <person name="Messina E."/>
            <person name="Yakimov M."/>
        </authorList>
    </citation>
    <scope>NUCLEOTIDE SEQUENCE [LARGE SCALE GENOMIC DNA]</scope>
    <source>
        <strain evidence="3 4">Cl-TMA</strain>
    </source>
</reference>
<dbReference type="RefSeq" id="WP_373656043.1">
    <property type="nucleotide sequence ID" value="NZ_JBGUAW010000006.1"/>
</dbReference>
<comment type="similarity">
    <text evidence="1">Belongs to the sulfur carrier protein TusA family.</text>
</comment>
<dbReference type="Proteomes" id="UP001575181">
    <property type="component" value="Unassembled WGS sequence"/>
</dbReference>
<accession>A0ABV4TXI7</accession>
<comment type="caution">
    <text evidence="3">The sequence shown here is derived from an EMBL/GenBank/DDBJ whole genome shotgun (WGS) entry which is preliminary data.</text>
</comment>
<dbReference type="Gene3D" id="3.30.110.40">
    <property type="entry name" value="TusA-like domain"/>
    <property type="match status" value="1"/>
</dbReference>
<dbReference type="PANTHER" id="PTHR33279">
    <property type="entry name" value="SULFUR CARRIER PROTEIN YEDF-RELATED"/>
    <property type="match status" value="1"/>
</dbReference>
<dbReference type="Pfam" id="PF01206">
    <property type="entry name" value="TusA"/>
    <property type="match status" value="1"/>
</dbReference>
<dbReference type="SUPFAM" id="SSF64307">
    <property type="entry name" value="SirA-like"/>
    <property type="match status" value="1"/>
</dbReference>
<evidence type="ECO:0000313" key="3">
    <source>
        <dbReference type="EMBL" id="MFA9461258.1"/>
    </source>
</evidence>
<feature type="domain" description="UPF0033" evidence="2">
    <location>
        <begin position="6"/>
        <end position="73"/>
    </location>
</feature>
<protein>
    <submittedName>
        <fullName evidence="3">Sulfurtransferase TusA family protein</fullName>
    </submittedName>
</protein>